<feature type="non-terminal residue" evidence="2">
    <location>
        <position position="20"/>
    </location>
</feature>
<protein>
    <submittedName>
        <fullName evidence="2">Uncharacterized protein</fullName>
    </submittedName>
</protein>
<evidence type="ECO:0000313" key="3">
    <source>
        <dbReference type="Proteomes" id="UP000265520"/>
    </source>
</evidence>
<dbReference type="AlphaFoldDB" id="A0A392TW07"/>
<evidence type="ECO:0000313" key="2">
    <source>
        <dbReference type="EMBL" id="MCI65292.1"/>
    </source>
</evidence>
<evidence type="ECO:0000256" key="1">
    <source>
        <dbReference type="SAM" id="MobiDB-lite"/>
    </source>
</evidence>
<organism evidence="2 3">
    <name type="scientific">Trifolium medium</name>
    <dbReference type="NCBI Taxonomy" id="97028"/>
    <lineage>
        <taxon>Eukaryota</taxon>
        <taxon>Viridiplantae</taxon>
        <taxon>Streptophyta</taxon>
        <taxon>Embryophyta</taxon>
        <taxon>Tracheophyta</taxon>
        <taxon>Spermatophyta</taxon>
        <taxon>Magnoliopsida</taxon>
        <taxon>eudicotyledons</taxon>
        <taxon>Gunneridae</taxon>
        <taxon>Pentapetalae</taxon>
        <taxon>rosids</taxon>
        <taxon>fabids</taxon>
        <taxon>Fabales</taxon>
        <taxon>Fabaceae</taxon>
        <taxon>Papilionoideae</taxon>
        <taxon>50 kb inversion clade</taxon>
        <taxon>NPAAA clade</taxon>
        <taxon>Hologalegina</taxon>
        <taxon>IRL clade</taxon>
        <taxon>Trifolieae</taxon>
        <taxon>Trifolium</taxon>
    </lineage>
</organism>
<name>A0A392TW07_9FABA</name>
<comment type="caution">
    <text evidence="2">The sequence shown here is derived from an EMBL/GenBank/DDBJ whole genome shotgun (WGS) entry which is preliminary data.</text>
</comment>
<reference evidence="2 3" key="1">
    <citation type="journal article" date="2018" name="Front. Plant Sci.">
        <title>Red Clover (Trifolium pratense) and Zigzag Clover (T. medium) - A Picture of Genomic Similarities and Differences.</title>
        <authorList>
            <person name="Dluhosova J."/>
            <person name="Istvanek J."/>
            <person name="Nedelnik J."/>
            <person name="Repkova J."/>
        </authorList>
    </citation>
    <scope>NUCLEOTIDE SEQUENCE [LARGE SCALE GENOMIC DNA]</scope>
    <source>
        <strain evidence="3">cv. 10/8</strain>
        <tissue evidence="2">Leaf</tissue>
    </source>
</reference>
<feature type="region of interest" description="Disordered" evidence="1">
    <location>
        <begin position="1"/>
        <end position="20"/>
    </location>
</feature>
<sequence>MKGDDRRRRWPAPEPPPLSP</sequence>
<keyword evidence="3" id="KW-1185">Reference proteome</keyword>
<dbReference type="Proteomes" id="UP000265520">
    <property type="component" value="Unassembled WGS sequence"/>
</dbReference>
<proteinExistence type="predicted"/>
<accession>A0A392TW07</accession>
<dbReference type="EMBL" id="LXQA010672963">
    <property type="protein sequence ID" value="MCI65292.1"/>
    <property type="molecule type" value="Genomic_DNA"/>
</dbReference>